<comment type="caution">
    <text evidence="1">The sequence shown here is derived from an EMBL/GenBank/DDBJ whole genome shotgun (WGS) entry which is preliminary data.</text>
</comment>
<dbReference type="AlphaFoldDB" id="A0A074SY75"/>
<proteinExistence type="predicted"/>
<evidence type="ECO:0000313" key="1">
    <source>
        <dbReference type="EMBL" id="KEP54757.1"/>
    </source>
</evidence>
<gene>
    <name evidence="1" type="ORF">V565_013330</name>
</gene>
<name>A0A074SY75_9AGAM</name>
<dbReference type="HOGENOM" id="CLU_2426944_0_0_1"/>
<protein>
    <submittedName>
        <fullName evidence="1">Uncharacterized protein</fullName>
    </submittedName>
</protein>
<keyword evidence="2" id="KW-1185">Reference proteome</keyword>
<dbReference type="OrthoDB" id="3185196at2759"/>
<dbReference type="EMBL" id="AZST01000019">
    <property type="protein sequence ID" value="KEP54757.1"/>
    <property type="molecule type" value="Genomic_DNA"/>
</dbReference>
<evidence type="ECO:0000313" key="2">
    <source>
        <dbReference type="Proteomes" id="UP000027456"/>
    </source>
</evidence>
<dbReference type="Proteomes" id="UP000027456">
    <property type="component" value="Unassembled WGS sequence"/>
</dbReference>
<organism evidence="1 2">
    <name type="scientific">Rhizoctonia solani 123E</name>
    <dbReference type="NCBI Taxonomy" id="1423351"/>
    <lineage>
        <taxon>Eukaryota</taxon>
        <taxon>Fungi</taxon>
        <taxon>Dikarya</taxon>
        <taxon>Basidiomycota</taxon>
        <taxon>Agaricomycotina</taxon>
        <taxon>Agaricomycetes</taxon>
        <taxon>Cantharellales</taxon>
        <taxon>Ceratobasidiaceae</taxon>
        <taxon>Rhizoctonia</taxon>
    </lineage>
</organism>
<accession>A0A074SY75</accession>
<reference evidence="1 2" key="1">
    <citation type="submission" date="2013-12" db="EMBL/GenBank/DDBJ databases">
        <authorList>
            <person name="Cubeta M."/>
            <person name="Pakala S."/>
            <person name="Fedorova N."/>
            <person name="Thomas E."/>
            <person name="Dean R."/>
            <person name="Jabaji S."/>
            <person name="Neate S."/>
            <person name="Toda T."/>
            <person name="Tavantzis S."/>
            <person name="Vilgalys R."/>
            <person name="Bharathan N."/>
            <person name="Pakala S."/>
            <person name="Losada L.S."/>
            <person name="Zafar N."/>
            <person name="Nierman W."/>
        </authorList>
    </citation>
    <scope>NUCLEOTIDE SEQUENCE [LARGE SCALE GENOMIC DNA]</scope>
    <source>
        <strain evidence="1 2">123E</strain>
    </source>
</reference>
<sequence length="80" mass="9374">MEVVTDVIPGDIVAVNVDHSRREGLVVGHHYDALGRHIVEVQLDGYPNYYNAWMPTVTRIRRTTTYQPARYRSVERHVYY</sequence>